<proteinExistence type="predicted"/>
<feature type="compositionally biased region" description="Basic and acidic residues" evidence="1">
    <location>
        <begin position="105"/>
        <end position="137"/>
    </location>
</feature>
<feature type="compositionally biased region" description="Basic and acidic residues" evidence="1">
    <location>
        <begin position="9"/>
        <end position="44"/>
    </location>
</feature>
<evidence type="ECO:0000313" key="3">
    <source>
        <dbReference type="Proteomes" id="UP001215712"/>
    </source>
</evidence>
<feature type="region of interest" description="Disordered" evidence="1">
    <location>
        <begin position="1"/>
        <end position="137"/>
    </location>
</feature>
<reference evidence="2" key="2">
    <citation type="submission" date="2023-01" db="EMBL/GenBank/DDBJ databases">
        <authorList>
            <person name="Petersen C."/>
        </authorList>
    </citation>
    <scope>NUCLEOTIDE SEQUENCE</scope>
    <source>
        <strain evidence="2">IBT 17514</strain>
    </source>
</reference>
<feature type="compositionally biased region" description="Basic and acidic residues" evidence="1">
    <location>
        <begin position="66"/>
        <end position="76"/>
    </location>
</feature>
<accession>A0AAD6HJM1</accession>
<feature type="compositionally biased region" description="Basic residues" evidence="1">
    <location>
        <begin position="77"/>
        <end position="104"/>
    </location>
</feature>
<sequence length="307" mass="35966">MSKSKRDKRTNLRDTTRLRDRKVKRDGVHKSKVKLDDDLTKINTEKALSSLGSLGNRMDNMDIDDTSLRENEVDEKHRKKNKKKSKKDKKKDKKDKKSSKKSKGPSKEDESKINKVHSDLTKESHSETKRRQERVAKGLENKSNWQLVNHEKGFSKFDLDANIKLCEQKIRDGEYPHVYNQQLKSLLKAKLEQQKVLDQEPDPTLSTKVKLRLFELKLIEEELVKQKDPYESLSNVRAIIKAYREHKLEWTPGKVTYWSHGRRITEEPEVFDFEDFEVLNRAFEGYKGFWVEGVSSLLINSSTVDHV</sequence>
<comment type="caution">
    <text evidence="2">The sequence shown here is derived from an EMBL/GenBank/DDBJ whole genome shotgun (WGS) entry which is preliminary data.</text>
</comment>
<evidence type="ECO:0000256" key="1">
    <source>
        <dbReference type="SAM" id="MobiDB-lite"/>
    </source>
</evidence>
<name>A0AAD6HJM1_9EURO</name>
<keyword evidence="3" id="KW-1185">Reference proteome</keyword>
<evidence type="ECO:0000313" key="2">
    <source>
        <dbReference type="EMBL" id="KAJ5719686.1"/>
    </source>
</evidence>
<protein>
    <submittedName>
        <fullName evidence="2">Uncharacterized protein</fullName>
    </submittedName>
</protein>
<reference evidence="2" key="1">
    <citation type="journal article" date="2023" name="IMA Fungus">
        <title>Comparative genomic study of the Penicillium genus elucidates a diverse pangenome and 15 lateral gene transfer events.</title>
        <authorList>
            <person name="Petersen C."/>
            <person name="Sorensen T."/>
            <person name="Nielsen M.R."/>
            <person name="Sondergaard T.E."/>
            <person name="Sorensen J.L."/>
            <person name="Fitzpatrick D.A."/>
            <person name="Frisvad J.C."/>
            <person name="Nielsen K.L."/>
        </authorList>
    </citation>
    <scope>NUCLEOTIDE SEQUENCE</scope>
    <source>
        <strain evidence="2">IBT 17514</strain>
    </source>
</reference>
<gene>
    <name evidence="2" type="ORF">N7493_007264</name>
</gene>
<dbReference type="AlphaFoldDB" id="A0AAD6HJM1"/>
<dbReference type="EMBL" id="JAQJAN010000010">
    <property type="protein sequence ID" value="KAJ5719686.1"/>
    <property type="molecule type" value="Genomic_DNA"/>
</dbReference>
<dbReference type="Proteomes" id="UP001215712">
    <property type="component" value="Unassembled WGS sequence"/>
</dbReference>
<organism evidence="2 3">
    <name type="scientific">Penicillium malachiteum</name>
    <dbReference type="NCBI Taxonomy" id="1324776"/>
    <lineage>
        <taxon>Eukaryota</taxon>
        <taxon>Fungi</taxon>
        <taxon>Dikarya</taxon>
        <taxon>Ascomycota</taxon>
        <taxon>Pezizomycotina</taxon>
        <taxon>Eurotiomycetes</taxon>
        <taxon>Eurotiomycetidae</taxon>
        <taxon>Eurotiales</taxon>
        <taxon>Aspergillaceae</taxon>
        <taxon>Penicillium</taxon>
    </lineage>
</organism>